<evidence type="ECO:0000313" key="9">
    <source>
        <dbReference type="Proteomes" id="UP001374579"/>
    </source>
</evidence>
<comment type="subcellular location">
    <subcellularLocation>
        <location evidence="1">Membrane</location>
        <topology evidence="1">Multi-pass membrane protein</topology>
    </subcellularLocation>
</comment>
<accession>A0AAN9AVJ9</accession>
<dbReference type="PROSITE" id="PS50267">
    <property type="entry name" value="NA_NEUROTRAN_SYMP_3"/>
    <property type="match status" value="1"/>
</dbReference>
<dbReference type="GO" id="GO:0035725">
    <property type="term" value="P:sodium ion transmembrane transport"/>
    <property type="evidence" value="ECO:0007669"/>
    <property type="project" value="TreeGrafter"/>
</dbReference>
<evidence type="ECO:0000256" key="6">
    <source>
        <dbReference type="SAM" id="MobiDB-lite"/>
    </source>
</evidence>
<name>A0AAN9AVJ9_9CAEN</name>
<feature type="compositionally biased region" description="Basic and acidic residues" evidence="6">
    <location>
        <begin position="337"/>
        <end position="346"/>
    </location>
</feature>
<feature type="transmembrane region" description="Helical" evidence="7">
    <location>
        <begin position="101"/>
        <end position="125"/>
    </location>
</feature>
<feature type="transmembrane region" description="Helical" evidence="7">
    <location>
        <begin position="30"/>
        <end position="49"/>
    </location>
</feature>
<keyword evidence="2" id="KW-0813">Transport</keyword>
<evidence type="ECO:0000256" key="7">
    <source>
        <dbReference type="SAM" id="Phobius"/>
    </source>
</evidence>
<sequence>MAKFAILETLMAYLQDDFSYIKRHSAKTRIFCCILFCLIDILLICEGGHGFRDLLNHYTNISLPLIVTLEVVTLMWIYGYKKWLADMEYMIGHRIGCGPFLFVKLNCLLPLLTIAVFVGTVMTQFTDHSLFTFNTHVFGHFISSLIISPILIWFILHLYKFCTFKNNKQLPCKQFIAGLMKPHRRWGPHDGTNPRRDRHTVFADIFHNLRTKKPARTSVFHDAVQHEVDFEHELDYFFGPGASSVFMEKRFSQPLMPSLPEVDEDAQTSDSTRLDLSVSVDTGRVGKHTSRCKASSATASSRGRSPSQVPFTLSETSTEVDPLQPAHVKGVESVVQNKKDQGANQK</sequence>
<dbReference type="GO" id="GO:0005886">
    <property type="term" value="C:plasma membrane"/>
    <property type="evidence" value="ECO:0007669"/>
    <property type="project" value="TreeGrafter"/>
</dbReference>
<evidence type="ECO:0000313" key="8">
    <source>
        <dbReference type="EMBL" id="KAK7093741.1"/>
    </source>
</evidence>
<evidence type="ECO:0000256" key="3">
    <source>
        <dbReference type="ARBA" id="ARBA00022692"/>
    </source>
</evidence>
<dbReference type="Pfam" id="PF00209">
    <property type="entry name" value="SNF"/>
    <property type="match status" value="1"/>
</dbReference>
<feature type="compositionally biased region" description="Polar residues" evidence="6">
    <location>
        <begin position="308"/>
        <end position="319"/>
    </location>
</feature>
<feature type="transmembrane region" description="Helical" evidence="7">
    <location>
        <begin position="137"/>
        <end position="159"/>
    </location>
</feature>
<evidence type="ECO:0000256" key="1">
    <source>
        <dbReference type="ARBA" id="ARBA00004141"/>
    </source>
</evidence>
<dbReference type="Proteomes" id="UP001374579">
    <property type="component" value="Unassembled WGS sequence"/>
</dbReference>
<dbReference type="EMBL" id="JBAMIC010000019">
    <property type="protein sequence ID" value="KAK7093741.1"/>
    <property type="molecule type" value="Genomic_DNA"/>
</dbReference>
<dbReference type="SUPFAM" id="SSF161070">
    <property type="entry name" value="SNF-like"/>
    <property type="match status" value="1"/>
</dbReference>
<keyword evidence="5 7" id="KW-0472">Membrane</keyword>
<dbReference type="InterPro" id="IPR037272">
    <property type="entry name" value="SNS_sf"/>
</dbReference>
<keyword evidence="9" id="KW-1185">Reference proteome</keyword>
<dbReference type="PANTHER" id="PTHR11616:SF240">
    <property type="entry name" value="BLOATED TUBULES, ISOFORM B-RELATED"/>
    <property type="match status" value="1"/>
</dbReference>
<gene>
    <name evidence="8" type="ORF">V1264_007436</name>
</gene>
<feature type="transmembrane region" description="Helical" evidence="7">
    <location>
        <begin position="61"/>
        <end position="80"/>
    </location>
</feature>
<proteinExistence type="predicted"/>
<dbReference type="PANTHER" id="PTHR11616">
    <property type="entry name" value="SODIUM/CHLORIDE DEPENDENT TRANSPORTER"/>
    <property type="match status" value="1"/>
</dbReference>
<evidence type="ECO:0000256" key="5">
    <source>
        <dbReference type="ARBA" id="ARBA00023136"/>
    </source>
</evidence>
<evidence type="ECO:0000256" key="4">
    <source>
        <dbReference type="ARBA" id="ARBA00022989"/>
    </source>
</evidence>
<keyword evidence="3 7" id="KW-0812">Transmembrane</keyword>
<feature type="region of interest" description="Disordered" evidence="6">
    <location>
        <begin position="257"/>
        <end position="346"/>
    </location>
</feature>
<evidence type="ECO:0000256" key="2">
    <source>
        <dbReference type="ARBA" id="ARBA00022448"/>
    </source>
</evidence>
<reference evidence="8 9" key="1">
    <citation type="submission" date="2024-02" db="EMBL/GenBank/DDBJ databases">
        <title>Chromosome-scale genome assembly of the rough periwinkle Littorina saxatilis.</title>
        <authorList>
            <person name="De Jode A."/>
            <person name="Faria R."/>
            <person name="Formenti G."/>
            <person name="Sims Y."/>
            <person name="Smith T.P."/>
            <person name="Tracey A."/>
            <person name="Wood J.M.D."/>
            <person name="Zagrodzka Z.B."/>
            <person name="Johannesson K."/>
            <person name="Butlin R.K."/>
            <person name="Leder E.H."/>
        </authorList>
    </citation>
    <scope>NUCLEOTIDE SEQUENCE [LARGE SCALE GENOMIC DNA]</scope>
    <source>
        <strain evidence="8">Snail1</strain>
        <tissue evidence="8">Muscle</tissue>
    </source>
</reference>
<comment type="caution">
    <text evidence="8">The sequence shown here is derived from an EMBL/GenBank/DDBJ whole genome shotgun (WGS) entry which is preliminary data.</text>
</comment>
<dbReference type="AlphaFoldDB" id="A0AAN9AVJ9"/>
<organism evidence="8 9">
    <name type="scientific">Littorina saxatilis</name>
    <dbReference type="NCBI Taxonomy" id="31220"/>
    <lineage>
        <taxon>Eukaryota</taxon>
        <taxon>Metazoa</taxon>
        <taxon>Spiralia</taxon>
        <taxon>Lophotrochozoa</taxon>
        <taxon>Mollusca</taxon>
        <taxon>Gastropoda</taxon>
        <taxon>Caenogastropoda</taxon>
        <taxon>Littorinimorpha</taxon>
        <taxon>Littorinoidea</taxon>
        <taxon>Littorinidae</taxon>
        <taxon>Littorina</taxon>
    </lineage>
</organism>
<feature type="compositionally biased region" description="Low complexity" evidence="6">
    <location>
        <begin position="294"/>
        <end position="307"/>
    </location>
</feature>
<dbReference type="InterPro" id="IPR000175">
    <property type="entry name" value="Na/ntran_symport"/>
</dbReference>
<protein>
    <submittedName>
        <fullName evidence="8">Uncharacterized protein</fullName>
    </submittedName>
</protein>
<keyword evidence="4 7" id="KW-1133">Transmembrane helix</keyword>